<dbReference type="Proteomes" id="UP000324646">
    <property type="component" value="Chromosome"/>
</dbReference>
<dbReference type="InterPro" id="IPR007419">
    <property type="entry name" value="BFD-like_2Fe2S-bd_dom"/>
</dbReference>
<dbReference type="EMBL" id="CP042243">
    <property type="protein sequence ID" value="QEK12913.1"/>
    <property type="molecule type" value="Genomic_DNA"/>
</dbReference>
<evidence type="ECO:0000313" key="4">
    <source>
        <dbReference type="Proteomes" id="UP000324646"/>
    </source>
</evidence>
<keyword evidence="4" id="KW-1185">Reference proteome</keyword>
<dbReference type="RefSeq" id="WP_148810049.1">
    <property type="nucleotide sequence ID" value="NZ_CP042243.1"/>
</dbReference>
<dbReference type="KEGG" id="crs:FQB35_11585"/>
<name>A0A5C0SEP7_CRATE</name>
<dbReference type="Gene3D" id="3.50.50.60">
    <property type="entry name" value="FAD/NAD(P)-binding domain"/>
    <property type="match status" value="1"/>
</dbReference>
<protein>
    <submittedName>
        <fullName evidence="3">NAD(P)/FAD-dependent oxidoreductase</fullName>
    </submittedName>
</protein>
<dbReference type="SUPFAM" id="SSF51905">
    <property type="entry name" value="FAD/NAD(P)-binding domain"/>
    <property type="match status" value="1"/>
</dbReference>
<dbReference type="Gene3D" id="1.10.10.1100">
    <property type="entry name" value="BFD-like [2Fe-2S]-binding domain"/>
    <property type="match status" value="1"/>
</dbReference>
<dbReference type="CDD" id="cd19946">
    <property type="entry name" value="GlpA-like_Fer2_BFD-like"/>
    <property type="match status" value="1"/>
</dbReference>
<reference evidence="3 4" key="1">
    <citation type="submission" date="2019-07" db="EMBL/GenBank/DDBJ databases">
        <title>Complete genome of Crassaminicella thermophila SY095.</title>
        <authorList>
            <person name="Li X."/>
        </authorList>
    </citation>
    <scope>NUCLEOTIDE SEQUENCE [LARGE SCALE GENOMIC DNA]</scope>
    <source>
        <strain evidence="3 4">SY095</strain>
    </source>
</reference>
<organism evidence="3 4">
    <name type="scientific">Crassaminicella thermophila</name>
    <dbReference type="NCBI Taxonomy" id="2599308"/>
    <lineage>
        <taxon>Bacteria</taxon>
        <taxon>Bacillati</taxon>
        <taxon>Bacillota</taxon>
        <taxon>Clostridia</taxon>
        <taxon>Eubacteriales</taxon>
        <taxon>Clostridiaceae</taxon>
        <taxon>Crassaminicella</taxon>
    </lineage>
</organism>
<dbReference type="InterPro" id="IPR041854">
    <property type="entry name" value="BFD-like_2Fe2S-bd_dom_sf"/>
</dbReference>
<proteinExistence type="predicted"/>
<dbReference type="Gene3D" id="3.30.9.10">
    <property type="entry name" value="D-Amino Acid Oxidase, subunit A, domain 2"/>
    <property type="match status" value="1"/>
</dbReference>
<dbReference type="OrthoDB" id="9801699at2"/>
<dbReference type="InterPro" id="IPR036188">
    <property type="entry name" value="FAD/NAD-bd_sf"/>
</dbReference>
<dbReference type="InterPro" id="IPR006076">
    <property type="entry name" value="FAD-dep_OxRdtase"/>
</dbReference>
<dbReference type="PANTHER" id="PTHR42720">
    <property type="entry name" value="GLYCEROL-3-PHOSPHATE DEHYDROGENASE"/>
    <property type="match status" value="1"/>
</dbReference>
<dbReference type="Pfam" id="PF01266">
    <property type="entry name" value="DAO"/>
    <property type="match status" value="1"/>
</dbReference>
<evidence type="ECO:0000259" key="1">
    <source>
        <dbReference type="Pfam" id="PF01266"/>
    </source>
</evidence>
<dbReference type="AlphaFoldDB" id="A0A5C0SEP7"/>
<evidence type="ECO:0000259" key="2">
    <source>
        <dbReference type="Pfam" id="PF04324"/>
    </source>
</evidence>
<feature type="domain" description="FAD dependent oxidoreductase" evidence="1">
    <location>
        <begin position="6"/>
        <end position="362"/>
    </location>
</feature>
<dbReference type="InterPro" id="IPR052745">
    <property type="entry name" value="G3P_Oxidase/Oxidoreductase"/>
</dbReference>
<sequence length="485" mass="54363">MKQQYDVIIIGSGVVGSAIARELTRYEFKIGVLEKELDVVCETSGRNSGVIHAGFNNKPGSLMAKFCVEGCLGFDKVAKELDIPFKRIGKLVTGFTDEDMEILKKLKEQGDKNGVPGLRIISEEEIKKIDPNVAGKVALYSPMTGIVNPFIYTIALAENAYQNGAVFFFGREVVAIQRKEECYEVTTKNNEKYYAKWLINSAGLNSDQIARMVGITDYTIYPCRGEYFILDQKASAYLKVPAYPVPNKKEGGLGVHLTPTIDGNVLIGPSAEYLDEKDNYAATKEVMDKLVAEGTKILPQIKREHFIRNFSGIRPKLVEKETGGYADFVIEQREEIPNMINLIGIESPGLTSAVPIARYVVEKMKQKEELKENQNFNPIRKGILNFTEQTDERKAELIKENPNYGEIICRCESITKQEILEAIHNPLGVETVTGVKNRTRAMMGRCQGGYCQTRIAELIIQEKQKKVEEVIYSRQQGKMFVGGVR</sequence>
<feature type="domain" description="BFD-like [2Fe-2S]-binding" evidence="2">
    <location>
        <begin position="407"/>
        <end position="460"/>
    </location>
</feature>
<dbReference type="SUPFAM" id="SSF54373">
    <property type="entry name" value="FAD-linked reductases, C-terminal domain"/>
    <property type="match status" value="1"/>
</dbReference>
<accession>A0A5C0SEP7</accession>
<evidence type="ECO:0000313" key="3">
    <source>
        <dbReference type="EMBL" id="QEK12913.1"/>
    </source>
</evidence>
<dbReference type="PANTHER" id="PTHR42720:SF1">
    <property type="entry name" value="GLYCEROL 3-PHOSPHATE OXIDASE"/>
    <property type="match status" value="1"/>
</dbReference>
<dbReference type="Pfam" id="PF04324">
    <property type="entry name" value="Fer2_BFD"/>
    <property type="match status" value="1"/>
</dbReference>
<gene>
    <name evidence="3" type="ORF">FQB35_11585</name>
</gene>